<proteinExistence type="inferred from homology"/>
<evidence type="ECO:0000256" key="4">
    <source>
        <dbReference type="ARBA" id="ARBA00022692"/>
    </source>
</evidence>
<dbReference type="EMBL" id="FR856883">
    <property type="protein sequence ID" value="CCA94462.1"/>
    <property type="molecule type" value="Genomic_DNA"/>
</dbReference>
<dbReference type="CTD" id="4514"/>
<feature type="transmembrane region" description="Helical" evidence="9">
    <location>
        <begin position="216"/>
        <end position="237"/>
    </location>
</feature>
<evidence type="ECO:0000256" key="3">
    <source>
        <dbReference type="ARBA" id="ARBA00015944"/>
    </source>
</evidence>
<geneLocation type="mitochondrion" evidence="11"/>
<evidence type="ECO:0000256" key="9">
    <source>
        <dbReference type="SAM" id="Phobius"/>
    </source>
</evidence>
<keyword evidence="4 8" id="KW-0812">Transmembrane</keyword>
<dbReference type="GO" id="GO:0016020">
    <property type="term" value="C:membrane"/>
    <property type="evidence" value="ECO:0007669"/>
    <property type="project" value="UniProtKB-SubCell"/>
</dbReference>
<keyword evidence="8 11" id="KW-0496">Mitochondrion</keyword>
<dbReference type="Pfam" id="PF00510">
    <property type="entry name" value="COX3"/>
    <property type="match status" value="1"/>
</dbReference>
<evidence type="ECO:0000256" key="8">
    <source>
        <dbReference type="RuleBase" id="RU003375"/>
    </source>
</evidence>
<gene>
    <name evidence="11" type="primary">COX3</name>
</gene>
<comment type="subcellular location">
    <subcellularLocation>
        <location evidence="1">Membrane</location>
        <topology evidence="1">Multi-pass membrane protein</topology>
    </subcellularLocation>
</comment>
<dbReference type="PROSITE" id="PS50253">
    <property type="entry name" value="COX3"/>
    <property type="match status" value="1"/>
</dbReference>
<feature type="transmembrane region" description="Helical" evidence="9">
    <location>
        <begin position="185"/>
        <end position="210"/>
    </location>
</feature>
<dbReference type="InterPro" id="IPR013833">
    <property type="entry name" value="Cyt_c_oxidase_su3_a-hlx"/>
</dbReference>
<evidence type="ECO:0000256" key="1">
    <source>
        <dbReference type="ARBA" id="ARBA00004141"/>
    </source>
</evidence>
<dbReference type="GO" id="GO:0006123">
    <property type="term" value="P:mitochondrial electron transport, cytochrome c to oxygen"/>
    <property type="evidence" value="ECO:0007669"/>
    <property type="project" value="TreeGrafter"/>
</dbReference>
<evidence type="ECO:0000313" key="11">
    <source>
        <dbReference type="EMBL" id="CCA94462.1"/>
    </source>
</evidence>
<accession>K0JA67</accession>
<dbReference type="InterPro" id="IPR035973">
    <property type="entry name" value="Cyt_c_oxidase_su3-like_sf"/>
</dbReference>
<evidence type="ECO:0000256" key="6">
    <source>
        <dbReference type="ARBA" id="ARBA00022989"/>
    </source>
</evidence>
<feature type="domain" description="Heme-copper oxidase subunit III family profile" evidence="10">
    <location>
        <begin position="1"/>
        <end position="238"/>
    </location>
</feature>
<name>K0JA67_9BILA</name>
<dbReference type="PANTHER" id="PTHR11403:SF7">
    <property type="entry name" value="CYTOCHROME C OXIDASE SUBUNIT 3"/>
    <property type="match status" value="1"/>
</dbReference>
<feature type="transmembrane region" description="Helical" evidence="9">
    <location>
        <begin position="137"/>
        <end position="156"/>
    </location>
</feature>
<sequence length="238" mass="26436">MLSFSCVPLVGSLGIYMAVLGLCMHMWPSMLWGLSLLSFSLVLWVVEDQVKEGFSDAILMSELSVKYAILIFIFSEFVFFLSVLFSAFYMVGKGWAEAWVVVDFYGVPSLVSVVLLSSGVSLTAAHYQFTVGGQWGVVWLLLTVFMGVLFLGVQTLEWEENAFSLSSGIGGSLFYMITGFHGLHVVIGVLLNVSLAVVVIFSATGVVSAVKQEGVIWYWHFVDVVWLFVYLGLYWYCM</sequence>
<dbReference type="InterPro" id="IPR000298">
    <property type="entry name" value="Cyt_c_oxidase-like_su3"/>
</dbReference>
<dbReference type="GO" id="GO:0004129">
    <property type="term" value="F:cytochrome-c oxidase activity"/>
    <property type="evidence" value="ECO:0007669"/>
    <property type="project" value="InterPro"/>
</dbReference>
<dbReference type="AlphaFoldDB" id="K0JA67"/>
<comment type="function">
    <text evidence="8">Component of the cytochrome c oxidase, the last enzyme in the mitochondrial electron transport chain which drives oxidative phosphorylation. The respiratory chain contains 3 multisubunit complexes succinate dehydrogenase (complex II, CII), ubiquinol-cytochrome c oxidoreductase (cytochrome b-c1 complex, complex III, CIII) and cytochrome c oxidase (complex IV, CIV), that cooperate to transfer electrons derived from NADH and succinate to molecular oxygen, creating an electrochemical gradient over the inner membrane that drives transmembrane transport and the ATP synthase. Cytochrome c oxidase is the component of the respiratory chain that catalyzes the reduction of oxygen to water. Electrons originating from reduced cytochrome c in the intermembrane space (IMS) are transferred via the dinuclear copper A center (CU(A)) of subunit 2 and heme A of subunit 1 to the active site in subunit 1, a binuclear center (BNC) formed by heme A3 and copper B (CU(B)). The BNC reduces molecular oxygen to 2 water molecules using 4 electrons from cytochrome c in the IMS and 4 protons from the mitochondrial matrix.</text>
</comment>
<keyword evidence="5" id="KW-1278">Translocase</keyword>
<feature type="transmembrane region" description="Helical" evidence="9">
    <location>
        <begin position="104"/>
        <end position="125"/>
    </location>
</feature>
<keyword evidence="7 9" id="KW-0472">Membrane</keyword>
<evidence type="ECO:0000256" key="5">
    <source>
        <dbReference type="ARBA" id="ARBA00022967"/>
    </source>
</evidence>
<feature type="transmembrane region" description="Helical" evidence="9">
    <location>
        <begin position="67"/>
        <end position="92"/>
    </location>
</feature>
<evidence type="ECO:0000259" key="10">
    <source>
        <dbReference type="PROSITE" id="PS50253"/>
    </source>
</evidence>
<dbReference type="SUPFAM" id="SSF81452">
    <property type="entry name" value="Cytochrome c oxidase subunit III-like"/>
    <property type="match status" value="1"/>
</dbReference>
<evidence type="ECO:0000256" key="2">
    <source>
        <dbReference type="ARBA" id="ARBA00010581"/>
    </source>
</evidence>
<evidence type="ECO:0000256" key="7">
    <source>
        <dbReference type="ARBA" id="ARBA00023136"/>
    </source>
</evidence>
<keyword evidence="6 9" id="KW-1133">Transmembrane helix</keyword>
<reference evidence="11" key="1">
    <citation type="journal article" date="2013" name="Mol. Phylogenet. Evol.">
        <title>Phylogenetic analyses of endoparasitic Acanthocephala based on mitochondrial genomes suggest secondary loss of sensory organs.</title>
        <authorList>
            <person name="Weber M."/>
            <person name="Wey-Fabrizius A.R."/>
            <person name="Podsiadlowski L."/>
            <person name="Witek A."/>
            <person name="Schill R.O."/>
            <person name="Sugar L."/>
            <person name="Herlyn H."/>
            <person name="Hankeln T."/>
        </authorList>
    </citation>
    <scope>NUCLEOTIDE SEQUENCE</scope>
</reference>
<protein>
    <recommendedName>
        <fullName evidence="3 8">Cytochrome c oxidase subunit 3</fullName>
    </recommendedName>
</protein>
<dbReference type="PANTHER" id="PTHR11403">
    <property type="entry name" value="CYTOCHROME C OXIDASE SUBUNIT III"/>
    <property type="match status" value="1"/>
</dbReference>
<feature type="transmembrane region" description="Helical" evidence="9">
    <location>
        <begin position="162"/>
        <end position="178"/>
    </location>
</feature>
<comment type="similarity">
    <text evidence="2 8">Belongs to the cytochrome c oxidase subunit 3 family.</text>
</comment>
<dbReference type="GeneID" id="14216879"/>
<dbReference type="CDD" id="cd00386">
    <property type="entry name" value="Heme_Cu_Oxidase_III_like"/>
    <property type="match status" value="1"/>
</dbReference>
<organism evidence="11">
    <name type="scientific">Echinorhynchus truttae</name>
    <dbReference type="NCBI Taxonomy" id="185727"/>
    <lineage>
        <taxon>Eukaryota</taxon>
        <taxon>Metazoa</taxon>
        <taxon>Spiralia</taxon>
        <taxon>Lophotrochozoa</taxon>
        <taxon>Acanthocephala</taxon>
        <taxon>Palaeacanthocephala</taxon>
        <taxon>Echinorhynchida</taxon>
        <taxon>Echinorhynchidae</taxon>
        <taxon>Echinorhynchus</taxon>
    </lineage>
</organism>
<dbReference type="InterPro" id="IPR024791">
    <property type="entry name" value="Cyt_c/ubiquinol_Oxase_su3"/>
</dbReference>
<dbReference type="Gene3D" id="1.20.120.80">
    <property type="entry name" value="Cytochrome c oxidase, subunit III, four-helix bundle"/>
    <property type="match status" value="1"/>
</dbReference>
<dbReference type="RefSeq" id="YP_007183131.1">
    <property type="nucleotide sequence ID" value="NC_019805.1"/>
</dbReference>
<dbReference type="GO" id="GO:0005739">
    <property type="term" value="C:mitochondrion"/>
    <property type="evidence" value="ECO:0007669"/>
    <property type="project" value="TreeGrafter"/>
</dbReference>